<evidence type="ECO:0000313" key="1">
    <source>
        <dbReference type="EMBL" id="KKR87614.1"/>
    </source>
</evidence>
<dbReference type="Proteomes" id="UP000034616">
    <property type="component" value="Unassembled WGS sequence"/>
</dbReference>
<gene>
    <name evidence="1" type="ORF">UU35_C0002G0115</name>
</gene>
<comment type="caution">
    <text evidence="1">The sequence shown here is derived from an EMBL/GenBank/DDBJ whole genome shotgun (WGS) entry which is preliminary data.</text>
</comment>
<protein>
    <submittedName>
        <fullName evidence="1">Uncharacterized protein</fullName>
    </submittedName>
</protein>
<organism evidence="1 2">
    <name type="scientific">Candidatus Uhrbacteria bacterium GW2011_GWC2_41_11</name>
    <dbReference type="NCBI Taxonomy" id="1618985"/>
    <lineage>
        <taxon>Bacteria</taxon>
        <taxon>Candidatus Uhriibacteriota</taxon>
    </lineage>
</organism>
<proteinExistence type="predicted"/>
<evidence type="ECO:0000313" key="2">
    <source>
        <dbReference type="Proteomes" id="UP000034616"/>
    </source>
</evidence>
<name>A0A0G0UFF9_9BACT</name>
<dbReference type="AlphaFoldDB" id="A0A0G0UFF9"/>
<accession>A0A0G0UFF9</accession>
<reference evidence="1 2" key="1">
    <citation type="journal article" date="2015" name="Nature">
        <title>rRNA introns, odd ribosomes, and small enigmatic genomes across a large radiation of phyla.</title>
        <authorList>
            <person name="Brown C.T."/>
            <person name="Hug L.A."/>
            <person name="Thomas B.C."/>
            <person name="Sharon I."/>
            <person name="Castelle C.J."/>
            <person name="Singh A."/>
            <person name="Wilkins M.J."/>
            <person name="Williams K.H."/>
            <person name="Banfield J.F."/>
        </authorList>
    </citation>
    <scope>NUCLEOTIDE SEQUENCE [LARGE SCALE GENOMIC DNA]</scope>
</reference>
<dbReference type="EMBL" id="LCAH01000002">
    <property type="protein sequence ID" value="KKR87614.1"/>
    <property type="molecule type" value="Genomic_DNA"/>
</dbReference>
<sequence length="82" mass="8871">MRKLMGIVAALLLFLAAYVALWIKVINEVSTRPPKIDTHYCVYEGGGREGAVHCAGGHKFVWSSSAQTGYGTFVPEQAGTNE</sequence>